<name>A0AAJ0C218_9PEZI</name>
<protein>
    <submittedName>
        <fullName evidence="2">Kinase-like domain-containing protein</fullName>
    </submittedName>
</protein>
<keyword evidence="3" id="KW-1185">Reference proteome</keyword>
<keyword evidence="2" id="KW-0808">Transferase</keyword>
<dbReference type="RefSeq" id="XP_060284912.1">
    <property type="nucleotide sequence ID" value="XM_060430966.1"/>
</dbReference>
<dbReference type="Pfam" id="PF01636">
    <property type="entry name" value="APH"/>
    <property type="match status" value="1"/>
</dbReference>
<organism evidence="2 3">
    <name type="scientific">Phialemonium atrogriseum</name>
    <dbReference type="NCBI Taxonomy" id="1093897"/>
    <lineage>
        <taxon>Eukaryota</taxon>
        <taxon>Fungi</taxon>
        <taxon>Dikarya</taxon>
        <taxon>Ascomycota</taxon>
        <taxon>Pezizomycotina</taxon>
        <taxon>Sordariomycetes</taxon>
        <taxon>Sordariomycetidae</taxon>
        <taxon>Cephalothecales</taxon>
        <taxon>Cephalothecaceae</taxon>
        <taxon>Phialemonium</taxon>
    </lineage>
</organism>
<dbReference type="InterPro" id="IPR011009">
    <property type="entry name" value="Kinase-like_dom_sf"/>
</dbReference>
<dbReference type="GeneID" id="85314153"/>
<dbReference type="Proteomes" id="UP001244011">
    <property type="component" value="Unassembled WGS sequence"/>
</dbReference>
<accession>A0AAJ0C218</accession>
<comment type="caution">
    <text evidence="2">The sequence shown here is derived from an EMBL/GenBank/DDBJ whole genome shotgun (WGS) entry which is preliminary data.</text>
</comment>
<gene>
    <name evidence="2" type="ORF">QBC33DRAFT_577171</name>
</gene>
<evidence type="ECO:0000313" key="2">
    <source>
        <dbReference type="EMBL" id="KAK1768699.1"/>
    </source>
</evidence>
<dbReference type="SUPFAM" id="SSF56112">
    <property type="entry name" value="Protein kinase-like (PK-like)"/>
    <property type="match status" value="1"/>
</dbReference>
<dbReference type="AlphaFoldDB" id="A0AAJ0C218"/>
<dbReference type="Gene3D" id="3.90.1200.10">
    <property type="match status" value="1"/>
</dbReference>
<proteinExistence type="predicted"/>
<keyword evidence="2" id="KW-0418">Kinase</keyword>
<dbReference type="GO" id="GO:0016301">
    <property type="term" value="F:kinase activity"/>
    <property type="evidence" value="ECO:0007669"/>
    <property type="project" value="UniProtKB-KW"/>
</dbReference>
<feature type="domain" description="Aminoglycoside phosphotransferase" evidence="1">
    <location>
        <begin position="46"/>
        <end position="262"/>
    </location>
</feature>
<evidence type="ECO:0000259" key="1">
    <source>
        <dbReference type="Pfam" id="PF01636"/>
    </source>
</evidence>
<dbReference type="Gene3D" id="3.30.200.20">
    <property type="entry name" value="Phosphorylase Kinase, domain 1"/>
    <property type="match status" value="1"/>
</dbReference>
<dbReference type="PANTHER" id="PTHR21310:SF15">
    <property type="entry name" value="AMINOGLYCOSIDE PHOSPHOTRANSFERASE DOMAIN-CONTAINING PROTEIN"/>
    <property type="match status" value="1"/>
</dbReference>
<dbReference type="EMBL" id="MU839004">
    <property type="protein sequence ID" value="KAK1768699.1"/>
    <property type="molecule type" value="Genomic_DNA"/>
</dbReference>
<dbReference type="InterPro" id="IPR051678">
    <property type="entry name" value="AGP_Transferase"/>
</dbReference>
<dbReference type="PANTHER" id="PTHR21310">
    <property type="entry name" value="AMINOGLYCOSIDE PHOSPHOTRANSFERASE-RELATED-RELATED"/>
    <property type="match status" value="1"/>
</dbReference>
<evidence type="ECO:0000313" key="3">
    <source>
        <dbReference type="Proteomes" id="UP001244011"/>
    </source>
</evidence>
<dbReference type="InterPro" id="IPR002575">
    <property type="entry name" value="Aminoglycoside_PTrfase"/>
</dbReference>
<sequence length="334" mass="38113">MAFSGQNWKGADFYPKDSPSTDWHEFCLYASKLNHGLRCDLRPDITNGLHHLVRLLEFENKTRWVVRIQMARPTKKSATKLQNEIDSMRLLGDRTNVPVPRLFGYKVNGNNPIGVAFMLMEFFPGNSFYNSVAQIQVQMTSLRFSKIGRIVRGNDGTDDIGPFPDIGGPLETATAFFKAWATYAKFPMPMDMVRKSMNGGPVEEVLKSIEDFPFAVCAMADRLSSTDRGPFPVTHRDFFHSNIVIDKRYNIIGIIDWEGACTLPWELVDFPLFLETVPVPMDAPWNYDENGQPLDESTILRWQERREYARMVARVETAQQTDAKLSETLTDQNV</sequence>
<reference evidence="2" key="1">
    <citation type="submission" date="2023-06" db="EMBL/GenBank/DDBJ databases">
        <title>Genome-scale phylogeny and comparative genomics of the fungal order Sordariales.</title>
        <authorList>
            <consortium name="Lawrence Berkeley National Laboratory"/>
            <person name="Hensen N."/>
            <person name="Bonometti L."/>
            <person name="Westerberg I."/>
            <person name="Brannstrom I.O."/>
            <person name="Guillou S."/>
            <person name="Cros-Aarteil S."/>
            <person name="Calhoun S."/>
            <person name="Haridas S."/>
            <person name="Kuo A."/>
            <person name="Mondo S."/>
            <person name="Pangilinan J."/>
            <person name="Riley R."/>
            <person name="Labutti K."/>
            <person name="Andreopoulos B."/>
            <person name="Lipzen A."/>
            <person name="Chen C."/>
            <person name="Yanf M."/>
            <person name="Daum C."/>
            <person name="Ng V."/>
            <person name="Clum A."/>
            <person name="Steindorff A."/>
            <person name="Ohm R."/>
            <person name="Martin F."/>
            <person name="Silar P."/>
            <person name="Natvig D."/>
            <person name="Lalanne C."/>
            <person name="Gautier V."/>
            <person name="Ament-Velasquez S.L."/>
            <person name="Kruys A."/>
            <person name="Hutchinson M.I."/>
            <person name="Powell A.J."/>
            <person name="Barry K."/>
            <person name="Miller A.N."/>
            <person name="Grigoriev I.V."/>
            <person name="Debuchy R."/>
            <person name="Gladieux P."/>
            <person name="Thoren M.H."/>
            <person name="Johannesson H."/>
        </authorList>
    </citation>
    <scope>NUCLEOTIDE SEQUENCE</scope>
    <source>
        <strain evidence="2">8032-3</strain>
    </source>
</reference>